<dbReference type="InterPro" id="IPR035897">
    <property type="entry name" value="Toll_tir_struct_dom_sf"/>
</dbReference>
<evidence type="ECO:0000313" key="2">
    <source>
        <dbReference type="EMBL" id="GBG35272.1"/>
    </source>
</evidence>
<keyword evidence="3" id="KW-1185">Reference proteome</keyword>
<accession>A0A2R5GWR4</accession>
<organism evidence="2 3">
    <name type="scientific">Hondaea fermentalgiana</name>
    <dbReference type="NCBI Taxonomy" id="2315210"/>
    <lineage>
        <taxon>Eukaryota</taxon>
        <taxon>Sar</taxon>
        <taxon>Stramenopiles</taxon>
        <taxon>Bigyra</taxon>
        <taxon>Labyrinthulomycetes</taxon>
        <taxon>Thraustochytrida</taxon>
        <taxon>Thraustochytriidae</taxon>
        <taxon>Hondaea</taxon>
    </lineage>
</organism>
<dbReference type="Pfam" id="PF13676">
    <property type="entry name" value="TIR_2"/>
    <property type="match status" value="1"/>
</dbReference>
<dbReference type="OrthoDB" id="2148946at2759"/>
<dbReference type="Proteomes" id="UP000241890">
    <property type="component" value="Unassembled WGS sequence"/>
</dbReference>
<dbReference type="EMBL" id="BEYU01000591">
    <property type="protein sequence ID" value="GBG35272.1"/>
    <property type="molecule type" value="Genomic_DNA"/>
</dbReference>
<dbReference type="InParanoid" id="A0A2R5GWR4"/>
<dbReference type="PANTHER" id="PTHR46270">
    <property type="entry name" value="ARMADILLO-TYPE FOLD-RELATED"/>
    <property type="match status" value="1"/>
</dbReference>
<name>A0A2R5GWR4_9STRA</name>
<proteinExistence type="predicted"/>
<gene>
    <name evidence="2" type="ORF">FCC1311_114952</name>
</gene>
<dbReference type="SUPFAM" id="SSF52200">
    <property type="entry name" value="Toll/Interleukin receptor TIR domain"/>
    <property type="match status" value="1"/>
</dbReference>
<dbReference type="GO" id="GO:0007165">
    <property type="term" value="P:signal transduction"/>
    <property type="evidence" value="ECO:0007669"/>
    <property type="project" value="InterPro"/>
</dbReference>
<dbReference type="PANTHER" id="PTHR46270:SF2">
    <property type="entry name" value="TIR DOMAIN-CONTAINING PROTEIN"/>
    <property type="match status" value="1"/>
</dbReference>
<dbReference type="AlphaFoldDB" id="A0A2R5GWR4"/>
<evidence type="ECO:0000259" key="1">
    <source>
        <dbReference type="Pfam" id="PF13676"/>
    </source>
</evidence>
<feature type="domain" description="TIR" evidence="1">
    <location>
        <begin position="111"/>
        <end position="234"/>
    </location>
</feature>
<comment type="caution">
    <text evidence="2">The sequence shown here is derived from an EMBL/GenBank/DDBJ whole genome shotgun (WGS) entry which is preliminary data.</text>
</comment>
<sequence>MRTASEAAEAKEKAKSASVALLLVSVALQDNWKLVEAAAMVLPNALVPILINRNIANPKTWVGAIAWYLPNDLYVEFFEPEKANIAFLIGQVEAARARATESTSIKKFHAFLSHEWGKNQFVHKMAIELALRLRDHGIDVWLDAEQMSGSTDESMARGIDSSTIFLVLATKGYMDKINKGDRSDNCLKEFQYAGNKRSDRIVVAALEKDMTKHATGWTGRFQLALTRQTPVDLSECSNGSFSDEAVDRLAEAIRWRIETPEASSDLTPLMRDIYPRLNPCSSEAWAKGKAENFTLGTRSWIIDELCDWYNNEQSAVFILVGDGGVGKSVIMAELCHRGGA</sequence>
<reference evidence="2 3" key="1">
    <citation type="submission" date="2017-12" db="EMBL/GenBank/DDBJ databases">
        <title>Sequencing, de novo assembly and annotation of complete genome of a new Thraustochytrid species, strain FCC1311.</title>
        <authorList>
            <person name="Sedici K."/>
            <person name="Godart F."/>
            <person name="Aiese Cigliano R."/>
            <person name="Sanseverino W."/>
            <person name="Barakat M."/>
            <person name="Ortet P."/>
            <person name="Marechal E."/>
            <person name="Cagnac O."/>
            <person name="Amato A."/>
        </authorList>
    </citation>
    <scope>NUCLEOTIDE SEQUENCE [LARGE SCALE GENOMIC DNA]</scope>
</reference>
<protein>
    <recommendedName>
        <fullName evidence="1">TIR domain-containing protein</fullName>
    </recommendedName>
</protein>
<evidence type="ECO:0000313" key="3">
    <source>
        <dbReference type="Proteomes" id="UP000241890"/>
    </source>
</evidence>
<feature type="non-terminal residue" evidence="2">
    <location>
        <position position="340"/>
    </location>
</feature>
<dbReference type="Gene3D" id="3.40.50.10140">
    <property type="entry name" value="Toll/interleukin-1 receptor homology (TIR) domain"/>
    <property type="match status" value="1"/>
</dbReference>
<dbReference type="InterPro" id="IPR000157">
    <property type="entry name" value="TIR_dom"/>
</dbReference>